<evidence type="ECO:0000256" key="1">
    <source>
        <dbReference type="SAM" id="Phobius"/>
    </source>
</evidence>
<dbReference type="RefSeq" id="WP_407032683.1">
    <property type="nucleotide sequence ID" value="NZ_JAQGEF010000028.1"/>
</dbReference>
<comment type="caution">
    <text evidence="2">The sequence shown here is derived from an EMBL/GenBank/DDBJ whole genome shotgun (WGS) entry which is preliminary data.</text>
</comment>
<sequence length="93" mass="10539">MKIQTNIRIKQVVAYVLLTLQALSYVSVLAEPGPPFNNPAELLGYSFGFNLFLIIAIMLLRNVRKLKKKLKRQEEEQLINSIGSSGIDNDFMN</sequence>
<proteinExistence type="predicted"/>
<keyword evidence="3" id="KW-1185">Reference proteome</keyword>
<dbReference type="EMBL" id="JAQGEF010000028">
    <property type="protein sequence ID" value="MDA3616354.1"/>
    <property type="molecule type" value="Genomic_DNA"/>
</dbReference>
<organism evidence="2 3">
    <name type="scientific">Polluticaenibacter yanchengensis</name>
    <dbReference type="NCBI Taxonomy" id="3014562"/>
    <lineage>
        <taxon>Bacteria</taxon>
        <taxon>Pseudomonadati</taxon>
        <taxon>Bacteroidota</taxon>
        <taxon>Chitinophagia</taxon>
        <taxon>Chitinophagales</taxon>
        <taxon>Chitinophagaceae</taxon>
        <taxon>Polluticaenibacter</taxon>
    </lineage>
</organism>
<name>A0ABT4UNE9_9BACT</name>
<protein>
    <recommendedName>
        <fullName evidence="4">CcmD family protein</fullName>
    </recommendedName>
</protein>
<feature type="transmembrane region" description="Helical" evidence="1">
    <location>
        <begin position="42"/>
        <end position="63"/>
    </location>
</feature>
<keyword evidence="1" id="KW-0812">Transmembrane</keyword>
<evidence type="ECO:0008006" key="4">
    <source>
        <dbReference type="Google" id="ProtNLM"/>
    </source>
</evidence>
<keyword evidence="1" id="KW-1133">Transmembrane helix</keyword>
<feature type="transmembrane region" description="Helical" evidence="1">
    <location>
        <begin position="12"/>
        <end position="30"/>
    </location>
</feature>
<gene>
    <name evidence="2" type="ORF">O3P16_16170</name>
</gene>
<reference evidence="2 3" key="1">
    <citation type="submission" date="2022-12" db="EMBL/GenBank/DDBJ databases">
        <title>Chitinophagaceae gen. sp. nov., a new member of the family Chitinophagaceae, isolated from soil in a chemical factory.</title>
        <authorList>
            <person name="Ke Z."/>
        </authorList>
    </citation>
    <scope>NUCLEOTIDE SEQUENCE [LARGE SCALE GENOMIC DNA]</scope>
    <source>
        <strain evidence="2 3">LY-5</strain>
    </source>
</reference>
<accession>A0ABT4UNE9</accession>
<evidence type="ECO:0000313" key="3">
    <source>
        <dbReference type="Proteomes" id="UP001210231"/>
    </source>
</evidence>
<evidence type="ECO:0000313" key="2">
    <source>
        <dbReference type="EMBL" id="MDA3616354.1"/>
    </source>
</evidence>
<keyword evidence="1" id="KW-0472">Membrane</keyword>
<dbReference type="Proteomes" id="UP001210231">
    <property type="component" value="Unassembled WGS sequence"/>
</dbReference>